<dbReference type="AlphaFoldDB" id="A0A6L9MM38"/>
<sequence length="233" mass="26888">MSRELGLQLGQYNYPSSWLRIMNAIELRDVLDSVTIRYQCIDHYDEHQQRRERKSFLAEARRIFQEEQVRYRIDDEAGVHFAQDSEFERMRVSTIASLTDARFDGVRAAFDEAFVCLDRQPVDGKGGLRSAFFASEALFRLMFPTAHQLSGGEVRKHLQPLVDAVYAAQKPAIYLAQKQVQSFTDWIDGAHFYRHEPGTEDPAQPPLELAIFMISQAGGFIRWLAFLDAKRPR</sequence>
<name>A0A6L9MM38_9HYPH</name>
<proteinExistence type="predicted"/>
<gene>
    <name evidence="1" type="ORF">GTW51_19660</name>
</gene>
<protein>
    <submittedName>
        <fullName evidence="1">Uncharacterized protein</fullName>
    </submittedName>
</protein>
<dbReference type="Proteomes" id="UP000476332">
    <property type="component" value="Unassembled WGS sequence"/>
</dbReference>
<evidence type="ECO:0000313" key="2">
    <source>
        <dbReference type="Proteomes" id="UP000476332"/>
    </source>
</evidence>
<keyword evidence="2" id="KW-1185">Reference proteome</keyword>
<dbReference type="RefSeq" id="WP_163045757.1">
    <property type="nucleotide sequence ID" value="NZ_JAAAMJ010000022.1"/>
</dbReference>
<reference evidence="1 2" key="1">
    <citation type="submission" date="2020-01" db="EMBL/GenBank/DDBJ databases">
        <title>Genomes of bacteria type strains.</title>
        <authorList>
            <person name="Chen J."/>
            <person name="Zhu S."/>
            <person name="Chen J."/>
        </authorList>
    </citation>
    <scope>NUCLEOTIDE SEQUENCE [LARGE SCALE GENOMIC DNA]</scope>
    <source>
        <strain evidence="1 2">KCTC 52919</strain>
    </source>
</reference>
<dbReference type="EMBL" id="JAAAMJ010000022">
    <property type="protein sequence ID" value="NDV88907.1"/>
    <property type="molecule type" value="Genomic_DNA"/>
</dbReference>
<organism evidence="1 2">
    <name type="scientific">Aurantimonas aggregata</name>
    <dbReference type="NCBI Taxonomy" id="2047720"/>
    <lineage>
        <taxon>Bacteria</taxon>
        <taxon>Pseudomonadati</taxon>
        <taxon>Pseudomonadota</taxon>
        <taxon>Alphaproteobacteria</taxon>
        <taxon>Hyphomicrobiales</taxon>
        <taxon>Aurantimonadaceae</taxon>
        <taxon>Aurantimonas</taxon>
    </lineage>
</organism>
<evidence type="ECO:0000313" key="1">
    <source>
        <dbReference type="EMBL" id="NDV88907.1"/>
    </source>
</evidence>
<accession>A0A6L9MM38</accession>
<comment type="caution">
    <text evidence="1">The sequence shown here is derived from an EMBL/GenBank/DDBJ whole genome shotgun (WGS) entry which is preliminary data.</text>
</comment>